<keyword evidence="3" id="KW-1185">Reference proteome</keyword>
<evidence type="ECO:0000313" key="3">
    <source>
        <dbReference type="Proteomes" id="UP001230156"/>
    </source>
</evidence>
<dbReference type="GO" id="GO:0016746">
    <property type="term" value="F:acyltransferase activity"/>
    <property type="evidence" value="ECO:0007669"/>
    <property type="project" value="UniProtKB-KW"/>
</dbReference>
<sequence>MCSATSPRRRRSEAVVLRAPLPADHLEIAALIESLIPRYLARDLTAEGVAIVRANAQPGLIGARLGGLVYPVWSPACVTAVGSRIIGFGAVRDATHITQVQVAEGWHGCGIGSRLVRALIEGVQRRNPQAQGVTLNAASGALAAYLRMGFVPVGPRWTWRGVTAQPMRIRIAGLIQRKAAPPPLDDN</sequence>
<accession>A0ABU0YMQ3</accession>
<dbReference type="EC" id="2.3.1.-" evidence="2"/>
<evidence type="ECO:0000313" key="2">
    <source>
        <dbReference type="EMBL" id="MDQ7248502.1"/>
    </source>
</evidence>
<proteinExistence type="predicted"/>
<dbReference type="InterPro" id="IPR016181">
    <property type="entry name" value="Acyl_CoA_acyltransferase"/>
</dbReference>
<dbReference type="EMBL" id="JAUYVI010000004">
    <property type="protein sequence ID" value="MDQ7248502.1"/>
    <property type="molecule type" value="Genomic_DNA"/>
</dbReference>
<dbReference type="InterPro" id="IPR000182">
    <property type="entry name" value="GNAT_dom"/>
</dbReference>
<dbReference type="CDD" id="cd04301">
    <property type="entry name" value="NAT_SF"/>
    <property type="match status" value="1"/>
</dbReference>
<dbReference type="Pfam" id="PF13673">
    <property type="entry name" value="Acetyltransf_10"/>
    <property type="match status" value="1"/>
</dbReference>
<comment type="caution">
    <text evidence="2">The sequence shown here is derived from an EMBL/GenBank/DDBJ whole genome shotgun (WGS) entry which is preliminary data.</text>
</comment>
<organism evidence="2 3">
    <name type="scientific">Dongia sedimenti</name>
    <dbReference type="NCBI Taxonomy" id="3064282"/>
    <lineage>
        <taxon>Bacteria</taxon>
        <taxon>Pseudomonadati</taxon>
        <taxon>Pseudomonadota</taxon>
        <taxon>Alphaproteobacteria</taxon>
        <taxon>Rhodospirillales</taxon>
        <taxon>Dongiaceae</taxon>
        <taxon>Dongia</taxon>
    </lineage>
</organism>
<dbReference type="SUPFAM" id="SSF55729">
    <property type="entry name" value="Acyl-CoA N-acyltransferases (Nat)"/>
    <property type="match status" value="1"/>
</dbReference>
<dbReference type="PROSITE" id="PS51186">
    <property type="entry name" value="GNAT"/>
    <property type="match status" value="1"/>
</dbReference>
<keyword evidence="2" id="KW-0808">Transferase</keyword>
<dbReference type="Gene3D" id="3.40.630.30">
    <property type="match status" value="1"/>
</dbReference>
<name>A0ABU0YMQ3_9PROT</name>
<gene>
    <name evidence="2" type="ORF">Q8A70_12530</name>
</gene>
<evidence type="ECO:0000259" key="1">
    <source>
        <dbReference type="PROSITE" id="PS51186"/>
    </source>
</evidence>
<dbReference type="Proteomes" id="UP001230156">
    <property type="component" value="Unassembled WGS sequence"/>
</dbReference>
<reference evidence="3" key="1">
    <citation type="submission" date="2023-08" db="EMBL/GenBank/DDBJ databases">
        <title>Rhodospirillaceae gen. nov., a novel taxon isolated from the Yangtze River Yuezi River estuary sludge.</title>
        <authorList>
            <person name="Ruan L."/>
        </authorList>
    </citation>
    <scope>NUCLEOTIDE SEQUENCE [LARGE SCALE GENOMIC DNA]</scope>
    <source>
        <strain evidence="3">R-7</strain>
    </source>
</reference>
<keyword evidence="2" id="KW-0012">Acyltransferase</keyword>
<protein>
    <submittedName>
        <fullName evidence="2">GNAT family N-acetyltransferase</fullName>
        <ecNumber evidence="2">2.3.1.-</ecNumber>
    </submittedName>
</protein>
<feature type="domain" description="N-acetyltransferase" evidence="1">
    <location>
        <begin position="15"/>
        <end position="172"/>
    </location>
</feature>
<dbReference type="RefSeq" id="WP_379955982.1">
    <property type="nucleotide sequence ID" value="NZ_JAUYVI010000004.1"/>
</dbReference>